<dbReference type="AlphaFoldDB" id="A0A6J1KAN1"/>
<dbReference type="GeneID" id="111493211"/>
<feature type="compositionally biased region" description="Low complexity" evidence="4">
    <location>
        <begin position="89"/>
        <end position="106"/>
    </location>
</feature>
<dbReference type="PANTHER" id="PTHR36710">
    <property type="entry name" value="PECTINESTERASE INHIBITOR-LIKE"/>
    <property type="match status" value="1"/>
</dbReference>
<evidence type="ECO:0000256" key="2">
    <source>
        <dbReference type="ARBA" id="ARBA00023157"/>
    </source>
</evidence>
<dbReference type="GO" id="GO:0004857">
    <property type="term" value="F:enzyme inhibitor activity"/>
    <property type="evidence" value="ECO:0007669"/>
    <property type="project" value="InterPro"/>
</dbReference>
<dbReference type="PANTHER" id="PTHR36710:SF21">
    <property type="entry name" value="PECTINESTERASE INHIBITOR DOMAIN-CONTAINING PROTEIN"/>
    <property type="match status" value="1"/>
</dbReference>
<dbReference type="CDD" id="cd15800">
    <property type="entry name" value="PMEI-like_2"/>
    <property type="match status" value="1"/>
</dbReference>
<dbReference type="OrthoDB" id="764172at2759"/>
<keyword evidence="7" id="KW-1185">Reference proteome</keyword>
<evidence type="ECO:0000256" key="3">
    <source>
        <dbReference type="ARBA" id="ARBA00038471"/>
    </source>
</evidence>
<evidence type="ECO:0000256" key="5">
    <source>
        <dbReference type="SAM" id="Phobius"/>
    </source>
</evidence>
<feature type="region of interest" description="Disordered" evidence="4">
    <location>
        <begin position="89"/>
        <end position="182"/>
    </location>
</feature>
<protein>
    <submittedName>
        <fullName evidence="8">Pectinesterase inhibitor 10</fullName>
    </submittedName>
</protein>
<evidence type="ECO:0000256" key="1">
    <source>
        <dbReference type="ARBA" id="ARBA00022729"/>
    </source>
</evidence>
<evidence type="ECO:0000313" key="7">
    <source>
        <dbReference type="Proteomes" id="UP000504608"/>
    </source>
</evidence>
<sequence length="327" mass="34848">MAVDAFFKAPPPPSITFNNTPSISLPFHPVIIFLFSGGREQQEQKMELINGLNVFLLLALSSLFFPANTVCVPRNSAPFGSLVDSFVAPQASPSQSSSPQPSISISPSPPAQSPTDSEDSALNSQESDSDALSPSDMEFPFDSYSSSEKSEASEASEASSPQSPSSTPPTSASSSSDSTVPTDLEEICDVTSDPQLCTKSISSHIDESEVNPTSALKTEIEESIKEVRKAVTKLKLLRKSASKVEIACYDTCLETFDMAIFDLQSGLESIDTKDTGTMESVLAAVMSDLTTCDDTFIEMGVDSPLDNLSSKMSKYASNCLAISKLLL</sequence>
<evidence type="ECO:0000313" key="8">
    <source>
        <dbReference type="RefSeq" id="XP_022998626.1"/>
    </source>
</evidence>
<name>A0A6J1KAN1_CUCMA</name>
<accession>A0A6J1KAN1</accession>
<dbReference type="InterPro" id="IPR006501">
    <property type="entry name" value="Pectinesterase_inhib_dom"/>
</dbReference>
<keyword evidence="5" id="KW-0472">Membrane</keyword>
<dbReference type="Pfam" id="PF04043">
    <property type="entry name" value="PMEI"/>
    <property type="match status" value="1"/>
</dbReference>
<feature type="domain" description="Pectinesterase inhibitor" evidence="6">
    <location>
        <begin position="179"/>
        <end position="322"/>
    </location>
</feature>
<dbReference type="InterPro" id="IPR052421">
    <property type="entry name" value="PCW_Enzyme_Inhibitor"/>
</dbReference>
<keyword evidence="2" id="KW-1015">Disulfide bond</keyword>
<dbReference type="SMART" id="SM00856">
    <property type="entry name" value="PMEI"/>
    <property type="match status" value="1"/>
</dbReference>
<keyword evidence="5" id="KW-1133">Transmembrane helix</keyword>
<dbReference type="RefSeq" id="XP_022998626.1">
    <property type="nucleotide sequence ID" value="XM_023142858.1"/>
</dbReference>
<feature type="compositionally biased region" description="Low complexity" evidence="4">
    <location>
        <begin position="143"/>
        <end position="182"/>
    </location>
</feature>
<dbReference type="Gene3D" id="1.20.140.40">
    <property type="entry name" value="Invertase/pectin methylesterase inhibitor family protein"/>
    <property type="match status" value="1"/>
</dbReference>
<feature type="transmembrane region" description="Helical" evidence="5">
    <location>
        <begin position="20"/>
        <end position="36"/>
    </location>
</feature>
<proteinExistence type="inferred from homology"/>
<comment type="similarity">
    <text evidence="3">Belongs to the PMEI family.</text>
</comment>
<dbReference type="NCBIfam" id="TIGR01614">
    <property type="entry name" value="PME_inhib"/>
    <property type="match status" value="1"/>
</dbReference>
<feature type="transmembrane region" description="Helical" evidence="5">
    <location>
        <begin position="48"/>
        <end position="67"/>
    </location>
</feature>
<evidence type="ECO:0000259" key="6">
    <source>
        <dbReference type="SMART" id="SM00856"/>
    </source>
</evidence>
<gene>
    <name evidence="8" type="primary">LOC111493211</name>
</gene>
<dbReference type="KEGG" id="cmax:111493211"/>
<evidence type="ECO:0000256" key="4">
    <source>
        <dbReference type="SAM" id="MobiDB-lite"/>
    </source>
</evidence>
<reference evidence="8" key="1">
    <citation type="submission" date="2025-08" db="UniProtKB">
        <authorList>
            <consortium name="RefSeq"/>
        </authorList>
    </citation>
    <scope>IDENTIFICATION</scope>
    <source>
        <tissue evidence="8">Young leaves</tissue>
    </source>
</reference>
<feature type="compositionally biased region" description="Polar residues" evidence="4">
    <location>
        <begin position="120"/>
        <end position="132"/>
    </location>
</feature>
<dbReference type="InterPro" id="IPR035513">
    <property type="entry name" value="Invertase/methylesterase_inhib"/>
</dbReference>
<keyword evidence="1" id="KW-0732">Signal</keyword>
<organism evidence="7 8">
    <name type="scientific">Cucurbita maxima</name>
    <name type="common">Pumpkin</name>
    <name type="synonym">Winter squash</name>
    <dbReference type="NCBI Taxonomy" id="3661"/>
    <lineage>
        <taxon>Eukaryota</taxon>
        <taxon>Viridiplantae</taxon>
        <taxon>Streptophyta</taxon>
        <taxon>Embryophyta</taxon>
        <taxon>Tracheophyta</taxon>
        <taxon>Spermatophyta</taxon>
        <taxon>Magnoliopsida</taxon>
        <taxon>eudicotyledons</taxon>
        <taxon>Gunneridae</taxon>
        <taxon>Pentapetalae</taxon>
        <taxon>rosids</taxon>
        <taxon>fabids</taxon>
        <taxon>Cucurbitales</taxon>
        <taxon>Cucurbitaceae</taxon>
        <taxon>Cucurbiteae</taxon>
        <taxon>Cucurbita</taxon>
    </lineage>
</organism>
<dbReference type="SUPFAM" id="SSF101148">
    <property type="entry name" value="Plant invertase/pectin methylesterase inhibitor"/>
    <property type="match status" value="1"/>
</dbReference>
<dbReference type="Proteomes" id="UP000504608">
    <property type="component" value="Unplaced"/>
</dbReference>
<keyword evidence="5" id="KW-0812">Transmembrane</keyword>